<evidence type="ECO:0000259" key="6">
    <source>
        <dbReference type="Pfam" id="PF23354"/>
    </source>
</evidence>
<dbReference type="Pfam" id="PF11715">
    <property type="entry name" value="Beta-prop_Nup120_160"/>
    <property type="match status" value="1"/>
</dbReference>
<dbReference type="InterPro" id="IPR056535">
    <property type="entry name" value="TPR_NUP160_M"/>
</dbReference>
<evidence type="ECO:0000313" key="7">
    <source>
        <dbReference type="EMBL" id="GJN91746.1"/>
    </source>
</evidence>
<keyword evidence="8" id="KW-1185">Reference proteome</keyword>
<sequence>MAAPPRYTTATAFLEQVSTVDILSYPVPTSGPVDETAPTPALAQADHALYSSTFVPRTADGGPSTGFVLARVLEDGYALELRWVAFSRAPPSSALEGNSPNPFSDLDGHPGTLPPVRFVFPSRLVPSPAFVVSPSSNRLQLLCLTEKGYLYNLDFSLASLFYDKEELAEGNWSEEFKVESLHDRLPVLVHGVDEGRVIVGCEDGHVVSVELAQGEDGALVETELRSPASFSMRSLIPSFSTRNFASPTKHARPISYSSAAPTQLLSLASAPSTDDVSPIAFGVTRDRKLRIWNLDSGICFRAIDLPRPASASTSVVLSADLSLNSPQAAHLGALLPPTPQPLVKVIGGNAFTSYTSYLALFSPASSTSPAVFVLYGFTSDPSTGELSELTPVTERVCPTGALGALVDFQVQRMDLAGDAKWTLWTCWDENGVSELRTIGLSELESAVTAGDADGEEWVVVERGTAAQTARWTAAYFDDQLRDSSVSVADTFLRHIASPGRYPYATLEYALEMYEDVVLGELEAANVAAPDAFSLEYPTPLERAASVVGATVVLEQSPQTGAILHEEYNKQVKLEWLRFVAFLNESRAAALFPTCLVTDEQRGIAAVVGRDCIAVPIVREAVQTLQSLSTAEIFASMADPQGLVDLPPSISTDYALRADILPLLAIVRSLNSLLSTNDTRNLDQTLRARLCAPQAGELLEDLALDLFEKTLEPALGDDAVQQVAAELAKLDSAERAVDTFVRLLTTEQLPRVDMDGGDAQATTDLANGLLVEAFTTSIDARFELAKGLTALLLVVWAAEDEGTPESDAALTSVSQDRLFSRLDQTTSTVFTALHALASLQWLAAEVSTPSPEGLAAVQKELQGAQDDPMISRFGELRMHESSGAAQTEVMPVPTFGLLSALLRVPGYAPRILPASRSSLPVALAYAVADTCRSFGVLPPASAAAITATPAATVLGMRLQQLDLPLQAGEWVEMWPRTASMSYVRGRALLGLLNGDEAEAAFKEAASGLYAVTLGMEDEDEDDEDPATALSLVVPSPAATSLSQYYFHLVSLFVPTPFDGSIAYFAQLALDAFEQEGTVNEVVEKELWTKLFRSYAALGIYDRAYNAIMSTPYHETQMTCLAHFISVVCENGAASLLTTFSFTGLEADLERNLAFRARNSDPLASPSYARVLYAYHVAKGDYRSAATVMFQLGRRLGDLSTRSGELFSEIAMLQCQSYLAATNALSLVTKDHAWFAVHSGDDVHRLGPKGNKRRKLAYHIPEEEFDPAAATPPLEVLELADVRKEYSLALARLQLAGDFPELERTNLHLDSASVVALFSQSGKFDQAFSTGRVLDVDLTSVFESLAERCVTLALNADVTEDVAWVAYSEEAATWEGSLSSKAWRLLERHLERHDDPVTFRYRLVALEQTLATNRSGKPPAFITDFLARHDLASLLRLLIKHDRLDDAFQHSLGALKTTSTPTTVSSLSSPYALYDQLLAIPPGEASSLSNDVLKQRQKELRDALEVRFAALDKADRAARRAELSTAAALVQTISIAERKPVPDLLDQEVFDELLAKRSGIEYELKQDEK</sequence>
<evidence type="ECO:0000256" key="2">
    <source>
        <dbReference type="ARBA" id="ARBA00022448"/>
    </source>
</evidence>
<dbReference type="Pfam" id="PF23347">
    <property type="entry name" value="TPR_Nup160_C"/>
    <property type="match status" value="1"/>
</dbReference>
<comment type="caution">
    <text evidence="7">The sequence shown here is derived from an EMBL/GenBank/DDBJ whole genome shotgun (WGS) entry which is preliminary data.</text>
</comment>
<feature type="domain" description="NUP160 middle TPR" evidence="6">
    <location>
        <begin position="975"/>
        <end position="1225"/>
    </location>
</feature>
<dbReference type="EMBL" id="BQKY01000009">
    <property type="protein sequence ID" value="GJN91746.1"/>
    <property type="molecule type" value="Genomic_DNA"/>
</dbReference>
<evidence type="ECO:0000259" key="5">
    <source>
        <dbReference type="Pfam" id="PF23347"/>
    </source>
</evidence>
<dbReference type="GO" id="GO:0017056">
    <property type="term" value="F:structural constituent of nuclear pore"/>
    <property type="evidence" value="ECO:0007669"/>
    <property type="project" value="TreeGrafter"/>
</dbReference>
<protein>
    <recommendedName>
        <fullName evidence="9">Nuclear pore complex protein Nup160</fullName>
    </recommendedName>
</protein>
<dbReference type="Pfam" id="PF23354">
    <property type="entry name" value="TPR_NUP160_120_M"/>
    <property type="match status" value="1"/>
</dbReference>
<accession>A0AAV5GGQ5</accession>
<name>A0AAV5GGQ5_9BASI</name>
<evidence type="ECO:0008006" key="9">
    <source>
        <dbReference type="Google" id="ProtNLM"/>
    </source>
</evidence>
<comment type="subcellular location">
    <subcellularLocation>
        <location evidence="1">Nucleus</location>
    </subcellularLocation>
</comment>
<organism evidence="7 8">
    <name type="scientific">Rhodotorula paludigena</name>
    <dbReference type="NCBI Taxonomy" id="86838"/>
    <lineage>
        <taxon>Eukaryota</taxon>
        <taxon>Fungi</taxon>
        <taxon>Dikarya</taxon>
        <taxon>Basidiomycota</taxon>
        <taxon>Pucciniomycotina</taxon>
        <taxon>Microbotryomycetes</taxon>
        <taxon>Sporidiobolales</taxon>
        <taxon>Sporidiobolaceae</taxon>
        <taxon>Rhodotorula</taxon>
    </lineage>
</organism>
<dbReference type="PANTHER" id="PTHR21286">
    <property type="entry name" value="NUCLEAR PORE COMPLEX PROTEIN NUP160"/>
    <property type="match status" value="1"/>
</dbReference>
<proteinExistence type="predicted"/>
<keyword evidence="2" id="KW-0813">Transport</keyword>
<evidence type="ECO:0000256" key="1">
    <source>
        <dbReference type="ARBA" id="ARBA00004123"/>
    </source>
</evidence>
<dbReference type="GO" id="GO:0005643">
    <property type="term" value="C:nuclear pore"/>
    <property type="evidence" value="ECO:0007669"/>
    <property type="project" value="TreeGrafter"/>
</dbReference>
<dbReference type="Proteomes" id="UP001342314">
    <property type="component" value="Unassembled WGS sequence"/>
</dbReference>
<evidence type="ECO:0000256" key="3">
    <source>
        <dbReference type="ARBA" id="ARBA00023242"/>
    </source>
</evidence>
<dbReference type="PANTHER" id="PTHR21286:SF0">
    <property type="entry name" value="NUCLEAR PORE COMPLEX PROTEIN NUP160"/>
    <property type="match status" value="1"/>
</dbReference>
<feature type="domain" description="Nucleoporin Nup120/160 beta-propeller" evidence="4">
    <location>
        <begin position="67"/>
        <end position="614"/>
    </location>
</feature>
<reference evidence="7 8" key="1">
    <citation type="submission" date="2021-12" db="EMBL/GenBank/DDBJ databases">
        <title>High titer production of polyol ester of fatty acids by Rhodotorula paludigena BS15 towards product separation-free biomass refinery.</title>
        <authorList>
            <person name="Mano J."/>
            <person name="Ono H."/>
            <person name="Tanaka T."/>
            <person name="Naito K."/>
            <person name="Sushida H."/>
            <person name="Ike M."/>
            <person name="Tokuyasu K."/>
            <person name="Kitaoka M."/>
        </authorList>
    </citation>
    <scope>NUCLEOTIDE SEQUENCE [LARGE SCALE GENOMIC DNA]</scope>
    <source>
        <strain evidence="7 8">BS15</strain>
    </source>
</reference>
<evidence type="ECO:0000259" key="4">
    <source>
        <dbReference type="Pfam" id="PF11715"/>
    </source>
</evidence>
<dbReference type="InterPro" id="IPR021717">
    <property type="entry name" value="Nucleoporin_Nup160"/>
</dbReference>
<keyword evidence="3" id="KW-0539">Nucleus</keyword>
<evidence type="ECO:0000313" key="8">
    <source>
        <dbReference type="Proteomes" id="UP001342314"/>
    </source>
</evidence>
<dbReference type="InterPro" id="IPR059141">
    <property type="entry name" value="Beta-prop_Nup120_160"/>
</dbReference>
<feature type="domain" description="NUP160 C-terminal TPR" evidence="5">
    <location>
        <begin position="1276"/>
        <end position="1446"/>
    </location>
</feature>
<dbReference type="InterPro" id="IPR056536">
    <property type="entry name" value="TPR_NUP160_C"/>
</dbReference>
<gene>
    <name evidence="7" type="ORF">Rhopal_004769-T1</name>
</gene>